<keyword evidence="5" id="KW-0418">Kinase</keyword>
<name>A0A948X0U1_9GAMM</name>
<dbReference type="Proteomes" id="UP000733611">
    <property type="component" value="Unassembled WGS sequence"/>
</dbReference>
<dbReference type="Gene3D" id="3.50.30.10">
    <property type="entry name" value="Phosphohistidine domain"/>
    <property type="match status" value="1"/>
</dbReference>
<evidence type="ECO:0000313" key="10">
    <source>
        <dbReference type="Proteomes" id="UP000733611"/>
    </source>
</evidence>
<dbReference type="SUPFAM" id="SSF51621">
    <property type="entry name" value="Phosphoenolpyruvate/pyruvate domain"/>
    <property type="match status" value="1"/>
</dbReference>
<keyword evidence="4" id="KW-0479">Metal-binding</keyword>
<evidence type="ECO:0000259" key="8">
    <source>
        <dbReference type="Pfam" id="PF02896"/>
    </source>
</evidence>
<evidence type="ECO:0000313" key="9">
    <source>
        <dbReference type="EMBL" id="MBU3843731.1"/>
    </source>
</evidence>
<evidence type="ECO:0000256" key="4">
    <source>
        <dbReference type="ARBA" id="ARBA00022723"/>
    </source>
</evidence>
<evidence type="ECO:0000259" key="7">
    <source>
        <dbReference type="Pfam" id="PF00391"/>
    </source>
</evidence>
<comment type="caution">
    <text evidence="9">The sequence shown here is derived from an EMBL/GenBank/DDBJ whole genome shotgun (WGS) entry which is preliminary data.</text>
</comment>
<reference evidence="9" key="2">
    <citation type="submission" date="2021-04" db="EMBL/GenBank/DDBJ databases">
        <authorList>
            <person name="Gilroy R."/>
        </authorList>
    </citation>
    <scope>NUCLEOTIDE SEQUENCE</scope>
    <source>
        <strain evidence="9">378</strain>
    </source>
</reference>
<dbReference type="PANTHER" id="PTHR46244">
    <property type="entry name" value="PHOSPHOENOLPYRUVATE-PROTEIN PHOSPHOTRANSFERASE"/>
    <property type="match status" value="1"/>
</dbReference>
<dbReference type="InterPro" id="IPR000121">
    <property type="entry name" value="PEP_util_C"/>
</dbReference>
<dbReference type="Gene3D" id="3.20.20.60">
    <property type="entry name" value="Phosphoenolpyruvate-binding domains"/>
    <property type="match status" value="1"/>
</dbReference>
<dbReference type="GO" id="GO:0016301">
    <property type="term" value="F:kinase activity"/>
    <property type="evidence" value="ECO:0007669"/>
    <property type="project" value="UniProtKB-KW"/>
</dbReference>
<dbReference type="GO" id="GO:0046872">
    <property type="term" value="F:metal ion binding"/>
    <property type="evidence" value="ECO:0007669"/>
    <property type="project" value="UniProtKB-KW"/>
</dbReference>
<dbReference type="GO" id="GO:0009401">
    <property type="term" value="P:phosphoenolpyruvate-dependent sugar phosphotransferase system"/>
    <property type="evidence" value="ECO:0007669"/>
    <property type="project" value="InterPro"/>
</dbReference>
<proteinExistence type="inferred from homology"/>
<comment type="cofactor">
    <cofactor evidence="1">
        <name>Mg(2+)</name>
        <dbReference type="ChEBI" id="CHEBI:18420"/>
    </cofactor>
</comment>
<keyword evidence="6" id="KW-0460">Magnesium</keyword>
<comment type="similarity">
    <text evidence="2">Belongs to the PEP-utilizing enzyme family.</text>
</comment>
<evidence type="ECO:0000256" key="5">
    <source>
        <dbReference type="ARBA" id="ARBA00022777"/>
    </source>
</evidence>
<gene>
    <name evidence="9" type="ORF">H9847_02505</name>
</gene>
<dbReference type="Pfam" id="PF02896">
    <property type="entry name" value="PEP-utilizers_C"/>
    <property type="match status" value="1"/>
</dbReference>
<dbReference type="InterPro" id="IPR008279">
    <property type="entry name" value="PEP-util_enz_mobile_dom"/>
</dbReference>
<evidence type="ECO:0000256" key="3">
    <source>
        <dbReference type="ARBA" id="ARBA00022679"/>
    </source>
</evidence>
<dbReference type="EMBL" id="JAHLFE010000044">
    <property type="protein sequence ID" value="MBU3843731.1"/>
    <property type="molecule type" value="Genomic_DNA"/>
</dbReference>
<dbReference type="AlphaFoldDB" id="A0A948X0U1"/>
<dbReference type="InterPro" id="IPR015813">
    <property type="entry name" value="Pyrv/PenolPyrv_kinase-like_dom"/>
</dbReference>
<dbReference type="Pfam" id="PF00391">
    <property type="entry name" value="PEP-utilizers"/>
    <property type="match status" value="1"/>
</dbReference>
<feature type="domain" description="PEP-utilising enzyme mobile" evidence="7">
    <location>
        <begin position="159"/>
        <end position="230"/>
    </location>
</feature>
<evidence type="ECO:0008006" key="11">
    <source>
        <dbReference type="Google" id="ProtNLM"/>
    </source>
</evidence>
<evidence type="ECO:0000256" key="2">
    <source>
        <dbReference type="ARBA" id="ARBA00007837"/>
    </source>
</evidence>
<dbReference type="SUPFAM" id="SSF52009">
    <property type="entry name" value="Phosphohistidine domain"/>
    <property type="match status" value="1"/>
</dbReference>
<keyword evidence="3" id="KW-0808">Transferase</keyword>
<dbReference type="InterPro" id="IPR040442">
    <property type="entry name" value="Pyrv_kinase-like_dom_sf"/>
</dbReference>
<dbReference type="InterPro" id="IPR036637">
    <property type="entry name" value="Phosphohistidine_dom_sf"/>
</dbReference>
<feature type="domain" description="PEP-utilising enzyme C-terminal" evidence="8">
    <location>
        <begin position="267"/>
        <end position="527"/>
    </location>
</feature>
<dbReference type="PANTHER" id="PTHR46244:SF3">
    <property type="entry name" value="PHOSPHOENOLPYRUVATE-PROTEIN PHOSPHOTRANSFERASE"/>
    <property type="match status" value="1"/>
</dbReference>
<dbReference type="Gene3D" id="1.10.274.10">
    <property type="entry name" value="PtsI, HPr-binding domain"/>
    <property type="match status" value="1"/>
</dbReference>
<protein>
    <recommendedName>
        <fullName evidence="11">Phosphoenolpyruvate--protein phosphotransferase</fullName>
    </recommendedName>
</protein>
<reference evidence="9" key="1">
    <citation type="journal article" date="2021" name="PeerJ">
        <title>Extensive microbial diversity within the chicken gut microbiome revealed by metagenomics and culture.</title>
        <authorList>
            <person name="Gilroy R."/>
            <person name="Ravi A."/>
            <person name="Getino M."/>
            <person name="Pursley I."/>
            <person name="Horton D.L."/>
            <person name="Alikhan N.F."/>
            <person name="Baker D."/>
            <person name="Gharbi K."/>
            <person name="Hall N."/>
            <person name="Watson M."/>
            <person name="Adriaenssens E.M."/>
            <person name="Foster-Nyarko E."/>
            <person name="Jarju S."/>
            <person name="Secka A."/>
            <person name="Antonio M."/>
            <person name="Oren A."/>
            <person name="Chaudhuri R.R."/>
            <person name="La Ragione R."/>
            <person name="Hildebrand F."/>
            <person name="Pallen M.J."/>
        </authorList>
    </citation>
    <scope>NUCLEOTIDE SEQUENCE</scope>
    <source>
        <strain evidence="9">378</strain>
    </source>
</reference>
<sequence>MSGITVSEGVSEGFAFLLLPQTVSTEIEATRALSPSDERLKYLKASREFANKLNNAMSGTVPDKVRDLFGAVASYITNSGNINSIDELIAQGQSAVEAAQNVLLPKIARFSHDADAEDGDDDDPEMQVVASELSSLMRDFIATINSTGTDDEAEVPQLNRPCVIIASDLTPARFLSLHTELVRAVVLEGGQASGHLGTVLRDLCIPAIYGVKGALTIKNGEHVLVDATRGTILIEPPQDTARALIAQQDLFNSNSDDDDPPDSDLQVTVAGSMGAIGEIDRLARYLNHGLGLLRSEFLFLNYHHEPSVEEMVRTFTSIFSKIPKTAPLTARTFDFAGDKKPLFTVELDHEGPLYSYGAQVGSALLKKELRALLLASAGREIHIVFPLITRISEAKALTTMLARVIEELESDNVPYGKSHVAVMIETPAAVLSAKAFAAYGEMFLIGTSSLAEYASAPRPPEDYFTPALSKMIAIACKGAHDSHVQVGIAGRFAMRTELLPFFLALGASYITTDATSIAKVRKELQQLADQGVVPHFDQKLYNSLMEVASSDDLQRLLFADDFA</sequence>
<dbReference type="InterPro" id="IPR036618">
    <property type="entry name" value="PtsI_HPr-bd_sf"/>
</dbReference>
<evidence type="ECO:0000256" key="1">
    <source>
        <dbReference type="ARBA" id="ARBA00001946"/>
    </source>
</evidence>
<dbReference type="InterPro" id="IPR050499">
    <property type="entry name" value="PEP-utilizing_PTS_enzyme"/>
</dbReference>
<organism evidence="9 10">
    <name type="scientific">Candidatus Anaerobiospirillum pullicola</name>
    <dbReference type="NCBI Taxonomy" id="2838451"/>
    <lineage>
        <taxon>Bacteria</taxon>
        <taxon>Pseudomonadati</taxon>
        <taxon>Pseudomonadota</taxon>
        <taxon>Gammaproteobacteria</taxon>
        <taxon>Aeromonadales</taxon>
        <taxon>Succinivibrionaceae</taxon>
        <taxon>Anaerobiospirillum</taxon>
    </lineage>
</organism>
<accession>A0A948X0U1</accession>
<evidence type="ECO:0000256" key="6">
    <source>
        <dbReference type="ARBA" id="ARBA00022842"/>
    </source>
</evidence>